<dbReference type="InterPro" id="IPR014746">
    <property type="entry name" value="Gln_synth/guanido_kin_cat_dom"/>
</dbReference>
<dbReference type="SUPFAM" id="SSF54368">
    <property type="entry name" value="Glutamine synthetase, N-terminal domain"/>
    <property type="match status" value="1"/>
</dbReference>
<dbReference type="PANTHER" id="PTHR43785:SF3">
    <property type="entry name" value="GS CATALYTIC DOMAIN-CONTAINING PROTEIN"/>
    <property type="match status" value="1"/>
</dbReference>
<dbReference type="InterPro" id="IPR036651">
    <property type="entry name" value="Gln_synt_N_sf"/>
</dbReference>
<evidence type="ECO:0000256" key="5">
    <source>
        <dbReference type="ARBA" id="ARBA00022840"/>
    </source>
</evidence>
<name>V4QVL0_9CAUL</name>
<gene>
    <name evidence="10" type="ORF">ABENE_20440</name>
</gene>
<evidence type="ECO:0000313" key="10">
    <source>
        <dbReference type="EMBL" id="ESQ83193.1"/>
    </source>
</evidence>
<organism evidence="10 11">
    <name type="scientific">Asticcacaulis benevestitus DSM 16100 = ATCC BAA-896</name>
    <dbReference type="NCBI Taxonomy" id="1121022"/>
    <lineage>
        <taxon>Bacteria</taxon>
        <taxon>Pseudomonadati</taxon>
        <taxon>Pseudomonadota</taxon>
        <taxon>Alphaproteobacteria</taxon>
        <taxon>Caulobacterales</taxon>
        <taxon>Caulobacteraceae</taxon>
        <taxon>Asticcacaulis</taxon>
    </lineage>
</organism>
<evidence type="ECO:0000256" key="7">
    <source>
        <dbReference type="PROSITE-ProRule" id="PRU01331"/>
    </source>
</evidence>
<sequence>MTTSFKTWIEDNSITEIECLVPDMNGVIRGKVLPATKFIKSEADGSLRMPSSVFSVSITGEYAGDSDEAYADRDLILVPDASTLHIAPGYKSATAFVFADTRMPDGSAWPSSPRHILKEVLALYAAKGWTPIVAPELEFYLTAINADPDLPLMPPIGRSGRAETAPQPYGLESITEYEDLVETIYEHAEIAALHLDTMIHESGAGQLEINFHHGDPLQLSDQVIVFKRIVRQAALAHGVYATFMAKPMADQPGSAMHLHVSIIDSEGTNLFSTPTGADSDLFRHFVGGLQTYLPEIAPLFAPTVNSFRRMRPSHSAPINVQWGKDNRSCGLRVPTADAQNRRIENRLPGADANPYLAIASCLLAGYLGIEEQLEPAAQVGGNAYVHPRTLPKTLEEALERFAVCAPVRKYLGDAFVDAFLCIKQLELDHFQGVISSWERDHLLLKA</sequence>
<dbReference type="FunFam" id="3.30.590.10:FF:000005">
    <property type="entry name" value="Probable glutamine synthetase"/>
    <property type="match status" value="1"/>
</dbReference>
<dbReference type="GO" id="GO:0006598">
    <property type="term" value="P:polyamine catabolic process"/>
    <property type="evidence" value="ECO:0007669"/>
    <property type="project" value="TreeGrafter"/>
</dbReference>
<evidence type="ECO:0000256" key="6">
    <source>
        <dbReference type="ARBA" id="ARBA00022842"/>
    </source>
</evidence>
<evidence type="ECO:0000256" key="2">
    <source>
        <dbReference type="ARBA" id="ARBA00009897"/>
    </source>
</evidence>
<keyword evidence="5" id="KW-0067">ATP-binding</keyword>
<evidence type="ECO:0000256" key="8">
    <source>
        <dbReference type="RuleBase" id="RU000384"/>
    </source>
</evidence>
<keyword evidence="3" id="KW-0436">Ligase</keyword>
<comment type="similarity">
    <text evidence="2 7 8">Belongs to the glutamine synthetase family.</text>
</comment>
<keyword evidence="4" id="KW-0547">Nucleotide-binding</keyword>
<dbReference type="SMART" id="SM01230">
    <property type="entry name" value="Gln-synt_C"/>
    <property type="match status" value="1"/>
</dbReference>
<dbReference type="RefSeq" id="WP_018083742.1">
    <property type="nucleotide sequence ID" value="NZ_AQWM01000042.1"/>
</dbReference>
<dbReference type="eggNOG" id="COG0174">
    <property type="taxonomic scope" value="Bacteria"/>
</dbReference>
<dbReference type="Proteomes" id="UP000017837">
    <property type="component" value="Unassembled WGS sequence"/>
</dbReference>
<comment type="cofactor">
    <cofactor evidence="1">
        <name>Mg(2+)</name>
        <dbReference type="ChEBI" id="CHEBI:18420"/>
    </cofactor>
</comment>
<dbReference type="PROSITE" id="PS51987">
    <property type="entry name" value="GS_CATALYTIC"/>
    <property type="match status" value="1"/>
</dbReference>
<dbReference type="Gene3D" id="3.10.20.70">
    <property type="entry name" value="Glutamine synthetase, N-terminal domain"/>
    <property type="match status" value="1"/>
</dbReference>
<dbReference type="InterPro" id="IPR008146">
    <property type="entry name" value="Gln_synth_cat_dom"/>
</dbReference>
<dbReference type="PANTHER" id="PTHR43785">
    <property type="entry name" value="GAMMA-GLUTAMYLPUTRESCINE SYNTHETASE"/>
    <property type="match status" value="1"/>
</dbReference>
<dbReference type="PATRIC" id="fig|1121022.4.peg.4188"/>
<proteinExistence type="inferred from homology"/>
<dbReference type="STRING" id="1121022.GCA_000376105_04054"/>
<dbReference type="Pfam" id="PF00120">
    <property type="entry name" value="Gln-synt_C"/>
    <property type="match status" value="1"/>
</dbReference>
<dbReference type="AlphaFoldDB" id="V4QVL0"/>
<dbReference type="GO" id="GO:0005524">
    <property type="term" value="F:ATP binding"/>
    <property type="evidence" value="ECO:0007669"/>
    <property type="project" value="UniProtKB-KW"/>
</dbReference>
<feature type="domain" description="GS catalytic" evidence="9">
    <location>
        <begin position="113"/>
        <end position="446"/>
    </location>
</feature>
<keyword evidence="11" id="KW-1185">Reference proteome</keyword>
<dbReference type="Gene3D" id="3.30.590.10">
    <property type="entry name" value="Glutamine synthetase/guanido kinase, catalytic domain"/>
    <property type="match status" value="1"/>
</dbReference>
<evidence type="ECO:0000256" key="3">
    <source>
        <dbReference type="ARBA" id="ARBA00022598"/>
    </source>
</evidence>
<dbReference type="InterPro" id="IPR027303">
    <property type="entry name" value="Gln_synth_gly_rich_site"/>
</dbReference>
<comment type="caution">
    <text evidence="10">The sequence shown here is derived from an EMBL/GenBank/DDBJ whole genome shotgun (WGS) entry which is preliminary data.</text>
</comment>
<dbReference type="EMBL" id="AWGB01000071">
    <property type="protein sequence ID" value="ESQ83193.1"/>
    <property type="molecule type" value="Genomic_DNA"/>
</dbReference>
<dbReference type="SUPFAM" id="SSF55931">
    <property type="entry name" value="Glutamine synthetase/guanido kinase"/>
    <property type="match status" value="1"/>
</dbReference>
<evidence type="ECO:0000259" key="9">
    <source>
        <dbReference type="PROSITE" id="PS51987"/>
    </source>
</evidence>
<reference evidence="10 11" key="1">
    <citation type="journal article" date="2014" name="Nature">
        <title>Sequential evolution of bacterial morphology by co-option of a developmental regulator.</title>
        <authorList>
            <person name="Jiang C."/>
            <person name="Brown P.J."/>
            <person name="Ducret A."/>
            <person name="Brun Y.V."/>
        </authorList>
    </citation>
    <scope>NUCLEOTIDE SEQUENCE [LARGE SCALE GENOMIC DNA]</scope>
    <source>
        <strain evidence="10 11">DSM 16100</strain>
    </source>
</reference>
<dbReference type="PROSITE" id="PS00181">
    <property type="entry name" value="GLNA_ATP"/>
    <property type="match status" value="1"/>
</dbReference>
<protein>
    <recommendedName>
        <fullName evidence="9">GS catalytic domain-containing protein</fullName>
    </recommendedName>
</protein>
<evidence type="ECO:0000256" key="4">
    <source>
        <dbReference type="ARBA" id="ARBA00022741"/>
    </source>
</evidence>
<keyword evidence="6" id="KW-0460">Magnesium</keyword>
<evidence type="ECO:0000313" key="11">
    <source>
        <dbReference type="Proteomes" id="UP000017837"/>
    </source>
</evidence>
<dbReference type="GO" id="GO:0006542">
    <property type="term" value="P:glutamine biosynthetic process"/>
    <property type="evidence" value="ECO:0007669"/>
    <property type="project" value="InterPro"/>
</dbReference>
<dbReference type="OrthoDB" id="9807095at2"/>
<accession>V4QVL0</accession>
<evidence type="ECO:0000256" key="1">
    <source>
        <dbReference type="ARBA" id="ARBA00001946"/>
    </source>
</evidence>
<dbReference type="GO" id="GO:0004356">
    <property type="term" value="F:glutamine synthetase activity"/>
    <property type="evidence" value="ECO:0007669"/>
    <property type="project" value="InterPro"/>
</dbReference>